<evidence type="ECO:0000313" key="3">
    <source>
        <dbReference type="Proteomes" id="UP001497623"/>
    </source>
</evidence>
<keyword evidence="1" id="KW-0812">Transmembrane</keyword>
<accession>A0AAV2R9D4</accession>
<protein>
    <recommendedName>
        <fullName evidence="4">Beta-lactamase-related domain-containing protein</fullName>
    </recommendedName>
</protein>
<feature type="non-terminal residue" evidence="2">
    <location>
        <position position="1"/>
    </location>
</feature>
<dbReference type="EMBL" id="CAXKWB010017405">
    <property type="protein sequence ID" value="CAL4118779.1"/>
    <property type="molecule type" value="Genomic_DNA"/>
</dbReference>
<keyword evidence="1" id="KW-0472">Membrane</keyword>
<reference evidence="2 3" key="1">
    <citation type="submission" date="2024-05" db="EMBL/GenBank/DDBJ databases">
        <authorList>
            <person name="Wallberg A."/>
        </authorList>
    </citation>
    <scope>NUCLEOTIDE SEQUENCE [LARGE SCALE GENOMIC DNA]</scope>
</reference>
<evidence type="ECO:0000256" key="1">
    <source>
        <dbReference type="SAM" id="Phobius"/>
    </source>
</evidence>
<evidence type="ECO:0008006" key="4">
    <source>
        <dbReference type="Google" id="ProtNLM"/>
    </source>
</evidence>
<comment type="caution">
    <text evidence="2">The sequence shown here is derived from an EMBL/GenBank/DDBJ whole genome shotgun (WGS) entry which is preliminary data.</text>
</comment>
<keyword evidence="3" id="KW-1185">Reference proteome</keyword>
<feature type="transmembrane region" description="Helical" evidence="1">
    <location>
        <begin position="171"/>
        <end position="197"/>
    </location>
</feature>
<name>A0AAV2R9D4_MEGNR</name>
<gene>
    <name evidence="2" type="ORF">MNOR_LOCUS21526</name>
</gene>
<proteinExistence type="predicted"/>
<sequence length="203" mass="22912">VPNTNQEIQDLGYRVWIQHGFFAYKYMKEAPIPLYQQLLSEAMVSKTTSYIPPEDVHQLTLSSKIALVLLWNGGYRNKYADYGNGKGIVGAHGLCTIRRVPEQMYVATTNFGLPKNSPIANLINYRILLLHAAVDTNNRWEDKKYTTSCLEPPSPSPEPTAFRLDQMASVFIIWMAGILLACLTAIMELICHCYVSLPAVNHY</sequence>
<dbReference type="SUPFAM" id="SSF53850">
    <property type="entry name" value="Periplasmic binding protein-like II"/>
    <property type="match status" value="1"/>
</dbReference>
<evidence type="ECO:0000313" key="2">
    <source>
        <dbReference type="EMBL" id="CAL4118779.1"/>
    </source>
</evidence>
<dbReference type="Proteomes" id="UP001497623">
    <property type="component" value="Unassembled WGS sequence"/>
</dbReference>
<keyword evidence="1" id="KW-1133">Transmembrane helix</keyword>
<organism evidence="2 3">
    <name type="scientific">Meganyctiphanes norvegica</name>
    <name type="common">Northern krill</name>
    <name type="synonym">Thysanopoda norvegica</name>
    <dbReference type="NCBI Taxonomy" id="48144"/>
    <lineage>
        <taxon>Eukaryota</taxon>
        <taxon>Metazoa</taxon>
        <taxon>Ecdysozoa</taxon>
        <taxon>Arthropoda</taxon>
        <taxon>Crustacea</taxon>
        <taxon>Multicrustacea</taxon>
        <taxon>Malacostraca</taxon>
        <taxon>Eumalacostraca</taxon>
        <taxon>Eucarida</taxon>
        <taxon>Euphausiacea</taxon>
        <taxon>Euphausiidae</taxon>
        <taxon>Meganyctiphanes</taxon>
    </lineage>
</organism>
<dbReference type="AlphaFoldDB" id="A0AAV2R9D4"/>